<proteinExistence type="predicted"/>
<reference evidence="1" key="1">
    <citation type="submission" date="2023-05" db="EMBL/GenBank/DDBJ databases">
        <title>Complete genome sequence data from fresh produce 2nd batch.</title>
        <authorList>
            <person name="Stein M."/>
            <person name="Cho G.-S."/>
            <person name="Brinks E."/>
            <person name="Franz C.M.A.P."/>
        </authorList>
    </citation>
    <scope>NUCLEOTIDE SEQUENCE [LARGE SCALE GENOMIC DNA]</scope>
    <source>
        <strain evidence="1">E1</strain>
    </source>
</reference>
<evidence type="ECO:0000313" key="2">
    <source>
        <dbReference type="Proteomes" id="UP000323234"/>
    </source>
</evidence>
<dbReference type="EMBL" id="CP126604">
    <property type="protein sequence ID" value="XBN40962.1"/>
    <property type="molecule type" value="Genomic_DNA"/>
</dbReference>
<name>A0AAU7J4N7_9ENTR</name>
<accession>A0AAU7J4N7</accession>
<keyword evidence="2" id="KW-1185">Reference proteome</keyword>
<evidence type="ECO:0000313" key="1">
    <source>
        <dbReference type="EMBL" id="XBN40962.1"/>
    </source>
</evidence>
<sequence length="275" mass="31051">MSISKKHHFIPACYLKGFTNGGKRTSLFWAFPINKPGKKHGANPNDSCVKNNYYKVENTDDSLLIENWYGSVVEPKIGDFLKQVEELNEIDSQNEGLAWLLSSLLLRNPQHREMIESPLIHAERVAKSMQEDYKEQGIDLDIEGISFSKNDIIGYEIQQTKALSKYLPLYNYCILKAPTGINVITSDAPMILANSLNKKIFGLASKGTMIIAPLNKSTYIVGSKEIKFPALRIGTIWEIANLNTMVMASANEKIYSNDDHIYILDDKDEVIKYPN</sequence>
<dbReference type="AlphaFoldDB" id="A0AAU7J4N7"/>
<dbReference type="InterPro" id="IPR025332">
    <property type="entry name" value="DUF4238"/>
</dbReference>
<dbReference type="RefSeq" id="WP_126328053.1">
    <property type="nucleotide sequence ID" value="NZ_CP126604.1"/>
</dbReference>
<gene>
    <name evidence="1" type="ORF">F0320_06095</name>
</gene>
<organism evidence="1 2">
    <name type="scientific">Enterobacter dykesii</name>
    <dbReference type="NCBI Taxonomy" id="2797506"/>
    <lineage>
        <taxon>Bacteria</taxon>
        <taxon>Pseudomonadati</taxon>
        <taxon>Pseudomonadota</taxon>
        <taxon>Gammaproteobacteria</taxon>
        <taxon>Enterobacterales</taxon>
        <taxon>Enterobacteriaceae</taxon>
        <taxon>Enterobacter</taxon>
    </lineage>
</organism>
<dbReference type="KEGG" id="edy:F0320_06095"/>
<dbReference type="Proteomes" id="UP000323234">
    <property type="component" value="Chromosome"/>
</dbReference>
<protein>
    <submittedName>
        <fullName evidence="1">DUF4238 domain-containing protein</fullName>
    </submittedName>
</protein>
<dbReference type="Pfam" id="PF14022">
    <property type="entry name" value="DUF4238"/>
    <property type="match status" value="1"/>
</dbReference>